<dbReference type="Gene3D" id="3.30.710.10">
    <property type="entry name" value="Potassium Channel Kv1.1, Chain A"/>
    <property type="match status" value="1"/>
</dbReference>
<dbReference type="Proteomes" id="UP000183567">
    <property type="component" value="Unassembled WGS sequence"/>
</dbReference>
<proteinExistence type="predicted"/>
<accession>A0A1J8PHK2</accession>
<dbReference type="InterPro" id="IPR000210">
    <property type="entry name" value="BTB/POZ_dom"/>
</dbReference>
<dbReference type="OrthoDB" id="6359816at2759"/>
<dbReference type="CDD" id="cd18186">
    <property type="entry name" value="BTB_POZ_ZBTB_KLHL-like"/>
    <property type="match status" value="1"/>
</dbReference>
<evidence type="ECO:0000313" key="2">
    <source>
        <dbReference type="EMBL" id="OJA08071.1"/>
    </source>
</evidence>
<comment type="caution">
    <text evidence="2">The sequence shown here is derived from an EMBL/GenBank/DDBJ whole genome shotgun (WGS) entry which is preliminary data.</text>
</comment>
<reference evidence="2 3" key="1">
    <citation type="submission" date="2016-03" db="EMBL/GenBank/DDBJ databases">
        <title>Comparative genomics of the ectomycorrhizal sister species Rhizopogon vinicolor and Rhizopogon vesiculosus (Basidiomycota: Boletales) reveals a divergence of the mating type B locus.</title>
        <authorList>
            <person name="Mujic A.B."/>
            <person name="Kuo A."/>
            <person name="Tritt A."/>
            <person name="Lipzen A."/>
            <person name="Chen C."/>
            <person name="Johnson J."/>
            <person name="Sharma A."/>
            <person name="Barry K."/>
            <person name="Grigoriev I.V."/>
            <person name="Spatafora J.W."/>
        </authorList>
    </citation>
    <scope>NUCLEOTIDE SEQUENCE [LARGE SCALE GENOMIC DNA]</scope>
    <source>
        <strain evidence="2 3">AM-OR11-056</strain>
    </source>
</reference>
<organism evidence="2 3">
    <name type="scientific">Rhizopogon vesiculosus</name>
    <dbReference type="NCBI Taxonomy" id="180088"/>
    <lineage>
        <taxon>Eukaryota</taxon>
        <taxon>Fungi</taxon>
        <taxon>Dikarya</taxon>
        <taxon>Basidiomycota</taxon>
        <taxon>Agaricomycotina</taxon>
        <taxon>Agaricomycetes</taxon>
        <taxon>Agaricomycetidae</taxon>
        <taxon>Boletales</taxon>
        <taxon>Suillineae</taxon>
        <taxon>Rhizopogonaceae</taxon>
        <taxon>Rhizopogon</taxon>
    </lineage>
</organism>
<keyword evidence="3" id="KW-1185">Reference proteome</keyword>
<evidence type="ECO:0000259" key="1">
    <source>
        <dbReference type="PROSITE" id="PS50097"/>
    </source>
</evidence>
<sequence length="309" mass="35177">MPGEARAPFNSTKADIVLRSSDHVYFRVFRCMLVFASPFFESMFDLPQPLKKNTDDETFDGLDVIQVQENSRTLDTLLRFCYPAAIKDPILEDMDEIEEVLEAAMKYGMEDVEESVRKIMAAPSLVERNPLGLFAIACRHGFEPEARTAARYSLHHPSPTHDNITITRLPENITQGLADYRSRCSHAARTLCDNLDWLKQSQTHSFHEWWTSCCPCDSRADVRYLTHGTYPREWWANYMEETSLALEESPCGAAVTKNVANAVERASNCPSCRRRAHQQMDYFTQALALELDKTIAKVSNNQIAVATRN</sequence>
<dbReference type="Pfam" id="PF00651">
    <property type="entry name" value="BTB"/>
    <property type="match status" value="1"/>
</dbReference>
<evidence type="ECO:0000313" key="3">
    <source>
        <dbReference type="Proteomes" id="UP000183567"/>
    </source>
</evidence>
<name>A0A1J8PHK2_9AGAM</name>
<dbReference type="STRING" id="180088.A0A1J8PHK2"/>
<dbReference type="AlphaFoldDB" id="A0A1J8PHK2"/>
<dbReference type="EMBL" id="LVVM01006436">
    <property type="protein sequence ID" value="OJA08071.1"/>
    <property type="molecule type" value="Genomic_DNA"/>
</dbReference>
<feature type="domain" description="BTB" evidence="1">
    <location>
        <begin position="14"/>
        <end position="90"/>
    </location>
</feature>
<dbReference type="SUPFAM" id="SSF54695">
    <property type="entry name" value="POZ domain"/>
    <property type="match status" value="1"/>
</dbReference>
<dbReference type="PROSITE" id="PS50097">
    <property type="entry name" value="BTB"/>
    <property type="match status" value="1"/>
</dbReference>
<protein>
    <recommendedName>
        <fullName evidence="1">BTB domain-containing protein</fullName>
    </recommendedName>
</protein>
<dbReference type="InterPro" id="IPR011333">
    <property type="entry name" value="SKP1/BTB/POZ_sf"/>
</dbReference>
<dbReference type="SMART" id="SM00225">
    <property type="entry name" value="BTB"/>
    <property type="match status" value="1"/>
</dbReference>
<gene>
    <name evidence="2" type="ORF">AZE42_02231</name>
</gene>